<dbReference type="EMBL" id="RKLV01000002">
    <property type="protein sequence ID" value="MCX2818209.1"/>
    <property type="molecule type" value="Genomic_DNA"/>
</dbReference>
<keyword evidence="4" id="KW-1185">Reference proteome</keyword>
<organism evidence="3 4">
    <name type="scientific">Halorutilus salinus</name>
    <dbReference type="NCBI Taxonomy" id="2487751"/>
    <lineage>
        <taxon>Archaea</taxon>
        <taxon>Methanobacteriati</taxon>
        <taxon>Methanobacteriota</taxon>
        <taxon>Stenosarchaea group</taxon>
        <taxon>Halobacteria</taxon>
        <taxon>Halorutilales</taxon>
        <taxon>Halorutilaceae</taxon>
        <taxon>Halorutilus</taxon>
    </lineage>
</organism>
<dbReference type="AlphaFoldDB" id="A0A9Q4GFJ4"/>
<protein>
    <submittedName>
        <fullName evidence="3">Antitoxin VapB family protein</fullName>
    </submittedName>
</protein>
<proteinExistence type="predicted"/>
<comment type="caution">
    <text evidence="3">The sequence shown here is derived from an EMBL/GenBank/DDBJ whole genome shotgun (WGS) entry which is preliminary data.</text>
</comment>
<dbReference type="InterPro" id="IPR003847">
    <property type="entry name" value="Put_antitoxin"/>
</dbReference>
<dbReference type="Pfam" id="PF02697">
    <property type="entry name" value="VAPB_antitox"/>
    <property type="match status" value="1"/>
</dbReference>
<evidence type="ECO:0000313" key="3">
    <source>
        <dbReference type="EMBL" id="MCX2818209.1"/>
    </source>
</evidence>
<keyword evidence="1" id="KW-1277">Toxin-antitoxin system</keyword>
<dbReference type="Proteomes" id="UP001149411">
    <property type="component" value="Unassembled WGS sequence"/>
</dbReference>
<dbReference type="RefSeq" id="WP_266085922.1">
    <property type="nucleotide sequence ID" value="NZ_RKLV01000002.1"/>
</dbReference>
<feature type="region of interest" description="Disordered" evidence="2">
    <location>
        <begin position="53"/>
        <end position="74"/>
    </location>
</feature>
<reference evidence="3" key="1">
    <citation type="submission" date="2022-09" db="EMBL/GenBank/DDBJ databases">
        <title>Haloadaptaus new haloarchaeum isolated from saline soil.</title>
        <authorList>
            <person name="Duran-Viseras A."/>
            <person name="Sanchez-Porro C."/>
            <person name="Ventosa A."/>
        </authorList>
    </citation>
    <scope>NUCLEOTIDE SEQUENCE</scope>
    <source>
        <strain evidence="3">F3-133</strain>
    </source>
</reference>
<name>A0A9Q4GFJ4_9EURY</name>
<gene>
    <name evidence="3" type="ORF">EGH25_02440</name>
</gene>
<evidence type="ECO:0000256" key="1">
    <source>
        <dbReference type="ARBA" id="ARBA00022649"/>
    </source>
</evidence>
<accession>A0A9Q4GFJ4</accession>
<sequence>MATKNITVAEDAYELLKAHKRDDESFSDTIRRLTEGADVMEYAGSCSGLAETAEAARSELEDDLEEKGNELFGQ</sequence>
<evidence type="ECO:0000313" key="4">
    <source>
        <dbReference type="Proteomes" id="UP001149411"/>
    </source>
</evidence>
<evidence type="ECO:0000256" key="2">
    <source>
        <dbReference type="SAM" id="MobiDB-lite"/>
    </source>
</evidence>